<dbReference type="InterPro" id="IPR000589">
    <property type="entry name" value="Ribosomal_uS15"/>
</dbReference>
<evidence type="ECO:0000256" key="2">
    <source>
        <dbReference type="ARBA" id="ARBA00022980"/>
    </source>
</evidence>
<keyword evidence="6" id="KW-1185">Reference proteome</keyword>
<keyword evidence="3 4" id="KW-0687">Ribonucleoprotein</keyword>
<evidence type="ECO:0000313" key="6">
    <source>
        <dbReference type="Proteomes" id="UP000054279"/>
    </source>
</evidence>
<evidence type="ECO:0000256" key="3">
    <source>
        <dbReference type="ARBA" id="ARBA00023274"/>
    </source>
</evidence>
<dbReference type="OrthoDB" id="441444at2759"/>
<dbReference type="PROSITE" id="PS00362">
    <property type="entry name" value="RIBOSOMAL_S15"/>
    <property type="match status" value="1"/>
</dbReference>
<gene>
    <name evidence="5" type="ORF">M422DRAFT_265848</name>
</gene>
<dbReference type="GO" id="GO:0005840">
    <property type="term" value="C:ribosome"/>
    <property type="evidence" value="ECO:0007669"/>
    <property type="project" value="UniProtKB-KW"/>
</dbReference>
<accession>A0A0C9UCG2</accession>
<evidence type="ECO:0000256" key="4">
    <source>
        <dbReference type="RuleBase" id="RU003919"/>
    </source>
</evidence>
<comment type="similarity">
    <text evidence="1 4">Belongs to the universal ribosomal protein uS15 family.</text>
</comment>
<dbReference type="Gene3D" id="1.10.287.10">
    <property type="entry name" value="S15/NS1, RNA-binding"/>
    <property type="match status" value="1"/>
</dbReference>
<dbReference type="SMART" id="SM01387">
    <property type="entry name" value="Ribosomal_S15"/>
    <property type="match status" value="1"/>
</dbReference>
<dbReference type="GO" id="GO:0005737">
    <property type="term" value="C:cytoplasm"/>
    <property type="evidence" value="ECO:0007669"/>
    <property type="project" value="UniProtKB-ARBA"/>
</dbReference>
<dbReference type="CDD" id="cd00353">
    <property type="entry name" value="Ribosomal_S15p_S13e"/>
    <property type="match status" value="1"/>
</dbReference>
<evidence type="ECO:0000313" key="5">
    <source>
        <dbReference type="EMBL" id="KIJ32349.1"/>
    </source>
</evidence>
<dbReference type="GO" id="GO:0003735">
    <property type="term" value="F:structural constituent of ribosome"/>
    <property type="evidence" value="ECO:0007669"/>
    <property type="project" value="InterPro"/>
</dbReference>
<dbReference type="Proteomes" id="UP000054279">
    <property type="component" value="Unassembled WGS sequence"/>
</dbReference>
<dbReference type="GO" id="GO:0006412">
    <property type="term" value="P:translation"/>
    <property type="evidence" value="ECO:0007669"/>
    <property type="project" value="InterPro"/>
</dbReference>
<sequence>MSLSAALRPRVHRVLRNVIQSVPAASTSSFHTSVSLYASRSAHVKKGKKHKLEKTEVLKPDPITGHKPGDEEKWLKCDLAKILIPEIELLDPSVVLPELKTTDSLRLPESFQWGIGGDKKVQELLFDSLPRISAQHGILAQRMSTKQSRDAQYIKNEWKELKNANVFSRLVDLRNASATGIAFENRRRCIEAFSASGKPNDTGRPEVQAALSTMKIRRLHMHLQRNRKDIENRLSLRKLVHARARMLKYLRRLDRARFENVMKRLGMEESSIEGELMVYSKKK</sequence>
<dbReference type="PANTHER" id="PTHR23321">
    <property type="entry name" value="RIBOSOMAL PROTEIN S15, BACTERIAL AND ORGANELLAR"/>
    <property type="match status" value="1"/>
</dbReference>
<evidence type="ECO:0008006" key="7">
    <source>
        <dbReference type="Google" id="ProtNLM"/>
    </source>
</evidence>
<organism evidence="5 6">
    <name type="scientific">Sphaerobolus stellatus (strain SS14)</name>
    <dbReference type="NCBI Taxonomy" id="990650"/>
    <lineage>
        <taxon>Eukaryota</taxon>
        <taxon>Fungi</taxon>
        <taxon>Dikarya</taxon>
        <taxon>Basidiomycota</taxon>
        <taxon>Agaricomycotina</taxon>
        <taxon>Agaricomycetes</taxon>
        <taxon>Phallomycetidae</taxon>
        <taxon>Geastrales</taxon>
        <taxon>Sphaerobolaceae</taxon>
        <taxon>Sphaerobolus</taxon>
    </lineage>
</organism>
<dbReference type="HAMAP" id="MF_01343_B">
    <property type="entry name" value="Ribosomal_uS15_B"/>
    <property type="match status" value="1"/>
</dbReference>
<keyword evidence="2 4" id="KW-0689">Ribosomal protein</keyword>
<dbReference type="SUPFAM" id="SSF47060">
    <property type="entry name" value="S15/NS1 RNA-binding domain"/>
    <property type="match status" value="1"/>
</dbReference>
<reference evidence="5 6" key="1">
    <citation type="submission" date="2014-06" db="EMBL/GenBank/DDBJ databases">
        <title>Evolutionary Origins and Diversification of the Mycorrhizal Mutualists.</title>
        <authorList>
            <consortium name="DOE Joint Genome Institute"/>
            <consortium name="Mycorrhizal Genomics Consortium"/>
            <person name="Kohler A."/>
            <person name="Kuo A."/>
            <person name="Nagy L.G."/>
            <person name="Floudas D."/>
            <person name="Copeland A."/>
            <person name="Barry K.W."/>
            <person name="Cichocki N."/>
            <person name="Veneault-Fourrey C."/>
            <person name="LaButti K."/>
            <person name="Lindquist E.A."/>
            <person name="Lipzen A."/>
            <person name="Lundell T."/>
            <person name="Morin E."/>
            <person name="Murat C."/>
            <person name="Riley R."/>
            <person name="Ohm R."/>
            <person name="Sun H."/>
            <person name="Tunlid A."/>
            <person name="Henrissat B."/>
            <person name="Grigoriev I.V."/>
            <person name="Hibbett D.S."/>
            <person name="Martin F."/>
        </authorList>
    </citation>
    <scope>NUCLEOTIDE SEQUENCE [LARGE SCALE GENOMIC DNA]</scope>
    <source>
        <strain evidence="5 6">SS14</strain>
    </source>
</reference>
<dbReference type="HOGENOM" id="CLU_063745_0_0_1"/>
<name>A0A0C9UCG2_SPHS4</name>
<protein>
    <recommendedName>
        <fullName evidence="7">30S ribosomal protein S15</fullName>
    </recommendedName>
</protein>
<dbReference type="InterPro" id="IPR009068">
    <property type="entry name" value="uS15_NS1_RNA-bd_sf"/>
</dbReference>
<dbReference type="InterPro" id="IPR005290">
    <property type="entry name" value="Ribosomal_uS15_bac-type"/>
</dbReference>
<evidence type="ECO:0000256" key="1">
    <source>
        <dbReference type="ARBA" id="ARBA00008434"/>
    </source>
</evidence>
<dbReference type="GO" id="GO:1990904">
    <property type="term" value="C:ribonucleoprotein complex"/>
    <property type="evidence" value="ECO:0007669"/>
    <property type="project" value="UniProtKB-KW"/>
</dbReference>
<proteinExistence type="inferred from homology"/>
<dbReference type="EMBL" id="KN837228">
    <property type="protein sequence ID" value="KIJ32349.1"/>
    <property type="molecule type" value="Genomic_DNA"/>
</dbReference>
<dbReference type="Pfam" id="PF00312">
    <property type="entry name" value="Ribosomal_S15"/>
    <property type="match status" value="1"/>
</dbReference>
<dbReference type="AlphaFoldDB" id="A0A0C9UCG2"/>
<dbReference type="PANTHER" id="PTHR23321:SF26">
    <property type="entry name" value="SMALL RIBOSOMAL SUBUNIT PROTEIN US15M"/>
    <property type="match status" value="1"/>
</dbReference>